<dbReference type="Pfam" id="PF13399">
    <property type="entry name" value="LytR_C"/>
    <property type="match status" value="1"/>
</dbReference>
<organism evidence="3 4">
    <name type="scientific">Nocardioides malaquae</name>
    <dbReference type="NCBI Taxonomy" id="2773426"/>
    <lineage>
        <taxon>Bacteria</taxon>
        <taxon>Bacillati</taxon>
        <taxon>Actinomycetota</taxon>
        <taxon>Actinomycetes</taxon>
        <taxon>Propionibacteriales</taxon>
        <taxon>Nocardioidaceae</taxon>
        <taxon>Nocardioides</taxon>
    </lineage>
</organism>
<evidence type="ECO:0000313" key="4">
    <source>
        <dbReference type="Proteomes" id="UP000756387"/>
    </source>
</evidence>
<sequence length="174" mass="18191">MDQKSKSRLTLASLVALLVVAAVVGWQAMTAPFPVAEDLPPCVDTSIAKGQEVFPDQVTVSVFNASRRNGLASRTMNGLTSRGFVSARTGNAPDTRVRGVQIWSQNAKNPAVALVRSQFRRAKVTAGPALGPGVVVVVGDGNVAMKRPKKSPTSYVSTTPATICSPPGSTDLTD</sequence>
<feature type="region of interest" description="Disordered" evidence="1">
    <location>
        <begin position="147"/>
        <end position="174"/>
    </location>
</feature>
<dbReference type="Gene3D" id="3.30.70.2390">
    <property type="match status" value="1"/>
</dbReference>
<evidence type="ECO:0000259" key="2">
    <source>
        <dbReference type="Pfam" id="PF13399"/>
    </source>
</evidence>
<proteinExistence type="predicted"/>
<dbReference type="Proteomes" id="UP000756387">
    <property type="component" value="Unassembled WGS sequence"/>
</dbReference>
<dbReference type="EMBL" id="JADCSA010000004">
    <property type="protein sequence ID" value="MBE7324053.1"/>
    <property type="molecule type" value="Genomic_DNA"/>
</dbReference>
<comment type="caution">
    <text evidence="3">The sequence shown here is derived from an EMBL/GenBank/DDBJ whole genome shotgun (WGS) entry which is preliminary data.</text>
</comment>
<dbReference type="RefSeq" id="WP_193637392.1">
    <property type="nucleotide sequence ID" value="NZ_JADCSA010000004.1"/>
</dbReference>
<gene>
    <name evidence="3" type="ORF">IEQ44_05250</name>
</gene>
<dbReference type="InterPro" id="IPR027381">
    <property type="entry name" value="LytR/CpsA/Psr_C"/>
</dbReference>
<feature type="compositionally biased region" description="Polar residues" evidence="1">
    <location>
        <begin position="151"/>
        <end position="174"/>
    </location>
</feature>
<keyword evidence="4" id="KW-1185">Reference proteome</keyword>
<feature type="domain" description="LytR/CpsA/Psr regulator C-terminal" evidence="2">
    <location>
        <begin position="57"/>
        <end position="140"/>
    </location>
</feature>
<accession>A0ABR9RR57</accession>
<evidence type="ECO:0000256" key="1">
    <source>
        <dbReference type="SAM" id="MobiDB-lite"/>
    </source>
</evidence>
<reference evidence="3 4" key="1">
    <citation type="submission" date="2020-10" db="EMBL/GenBank/DDBJ databases">
        <title>Nocardioides sp. isolated from sludge.</title>
        <authorList>
            <person name="Zhang X."/>
        </authorList>
    </citation>
    <scope>NUCLEOTIDE SEQUENCE [LARGE SCALE GENOMIC DNA]</scope>
    <source>
        <strain evidence="3 4">Y6</strain>
    </source>
</reference>
<protein>
    <submittedName>
        <fullName evidence="3">LytR C-terminal domain-containing protein</fullName>
    </submittedName>
</protein>
<evidence type="ECO:0000313" key="3">
    <source>
        <dbReference type="EMBL" id="MBE7324053.1"/>
    </source>
</evidence>
<name>A0ABR9RR57_9ACTN</name>